<protein>
    <submittedName>
        <fullName evidence="1">Uncharacterized protein</fullName>
    </submittedName>
</protein>
<dbReference type="AlphaFoldDB" id="A0A0E9QHX0"/>
<reference evidence="1" key="2">
    <citation type="journal article" date="2015" name="Fish Shellfish Immunol.">
        <title>Early steps in the European eel (Anguilla anguilla)-Vibrio vulnificus interaction in the gills: Role of the RtxA13 toxin.</title>
        <authorList>
            <person name="Callol A."/>
            <person name="Pajuelo D."/>
            <person name="Ebbesson L."/>
            <person name="Teles M."/>
            <person name="MacKenzie S."/>
            <person name="Amaro C."/>
        </authorList>
    </citation>
    <scope>NUCLEOTIDE SEQUENCE</scope>
</reference>
<name>A0A0E9QHX0_ANGAN</name>
<evidence type="ECO:0000313" key="1">
    <source>
        <dbReference type="EMBL" id="JAH15693.1"/>
    </source>
</evidence>
<reference evidence="1" key="1">
    <citation type="submission" date="2014-11" db="EMBL/GenBank/DDBJ databases">
        <authorList>
            <person name="Amaro Gonzalez C."/>
        </authorList>
    </citation>
    <scope>NUCLEOTIDE SEQUENCE</scope>
</reference>
<organism evidence="1">
    <name type="scientific">Anguilla anguilla</name>
    <name type="common">European freshwater eel</name>
    <name type="synonym">Muraena anguilla</name>
    <dbReference type="NCBI Taxonomy" id="7936"/>
    <lineage>
        <taxon>Eukaryota</taxon>
        <taxon>Metazoa</taxon>
        <taxon>Chordata</taxon>
        <taxon>Craniata</taxon>
        <taxon>Vertebrata</taxon>
        <taxon>Euteleostomi</taxon>
        <taxon>Actinopterygii</taxon>
        <taxon>Neopterygii</taxon>
        <taxon>Teleostei</taxon>
        <taxon>Anguilliformes</taxon>
        <taxon>Anguillidae</taxon>
        <taxon>Anguilla</taxon>
    </lineage>
</organism>
<proteinExistence type="predicted"/>
<accession>A0A0E9QHX0</accession>
<dbReference type="EMBL" id="GBXM01092884">
    <property type="protein sequence ID" value="JAH15693.1"/>
    <property type="molecule type" value="Transcribed_RNA"/>
</dbReference>
<sequence>MHVFIYVNVYIKTEACTKSLN</sequence>